<name>A0ABN6UT88_9BACT</name>
<dbReference type="RefSeq" id="WP_286354575.1">
    <property type="nucleotide sequence ID" value="NZ_AP027079.1"/>
</dbReference>
<dbReference type="Pfam" id="PF00266">
    <property type="entry name" value="Aminotran_5"/>
    <property type="match status" value="1"/>
</dbReference>
<feature type="domain" description="Aminotransferase class V" evidence="2">
    <location>
        <begin position="61"/>
        <end position="325"/>
    </location>
</feature>
<protein>
    <recommendedName>
        <fullName evidence="2">Aminotransferase class V domain-containing protein</fullName>
    </recommendedName>
</protein>
<gene>
    <name evidence="3" type="ORF">GETHOR_00500</name>
</gene>
<dbReference type="InterPro" id="IPR000192">
    <property type="entry name" value="Aminotrans_V_dom"/>
</dbReference>
<sequence length="408" mass="43921">MSAPPLNPALFHLDREHLWVMHCSEGPVPRAGMIAVQAFLQKELRPWEVRWVEDFQGIPAALRAEAAALLGGRVDDISLLPSTSAGLVAVAQGFPWQPGDEVLAPLGEFPSNAWPWLALKARGVGFREVPLWEGHRAGSEAWTSLPPTVEADPEARLIAALGPRTRILALSWVRFQDGLKLDLQRLGKACRERGVHLVVDGIQAAGTVPVDLEGLSAFATSGHKGLLAPQGMGFLWTDARFRQLLSPSGTWLSVEDATDFSRPSTDFHRDWLPDGRALEPGGPNLLQATALLESLRLINGAGVAAIAGHAAHLQSRLLEALSDSPWASEAIRLRNLLVAGRLGSFLAFHHGGGGDGAGADHLQALLQAGYRRGIFASVREGYLRVAFHGFHTEEDGDRLAAWLTGTTS</sequence>
<dbReference type="Gene3D" id="3.40.640.10">
    <property type="entry name" value="Type I PLP-dependent aspartate aminotransferase-like (Major domain)"/>
    <property type="match status" value="1"/>
</dbReference>
<dbReference type="PANTHER" id="PTHR43586:SF15">
    <property type="entry name" value="BLR3095 PROTEIN"/>
    <property type="match status" value="1"/>
</dbReference>
<dbReference type="Gene3D" id="3.90.1150.10">
    <property type="entry name" value="Aspartate Aminotransferase, domain 1"/>
    <property type="match status" value="1"/>
</dbReference>
<proteinExistence type="predicted"/>
<keyword evidence="4" id="KW-1185">Reference proteome</keyword>
<evidence type="ECO:0000256" key="1">
    <source>
        <dbReference type="ARBA" id="ARBA00022898"/>
    </source>
</evidence>
<dbReference type="InterPro" id="IPR015422">
    <property type="entry name" value="PyrdxlP-dep_Trfase_small"/>
</dbReference>
<dbReference type="EMBL" id="AP027079">
    <property type="protein sequence ID" value="BDU67949.1"/>
    <property type="molecule type" value="Genomic_DNA"/>
</dbReference>
<dbReference type="InterPro" id="IPR015421">
    <property type="entry name" value="PyrdxlP-dep_Trfase_major"/>
</dbReference>
<evidence type="ECO:0000259" key="2">
    <source>
        <dbReference type="Pfam" id="PF00266"/>
    </source>
</evidence>
<dbReference type="SUPFAM" id="SSF53383">
    <property type="entry name" value="PLP-dependent transferases"/>
    <property type="match status" value="1"/>
</dbReference>
<reference evidence="4" key="1">
    <citation type="journal article" date="2023" name="Int. J. Syst. Evol. Microbiol.">
        <title>Mesoterricola silvestris gen. nov., sp. nov., Mesoterricola sediminis sp. nov., Geothrix oryzae sp. nov., Geothrix edaphica sp. nov., Geothrix rubra sp. nov., and Geothrix limicola sp. nov., six novel members of Acidobacteriota isolated from soils.</title>
        <authorList>
            <person name="Itoh H."/>
            <person name="Sugisawa Y."/>
            <person name="Mise K."/>
            <person name="Xu Z."/>
            <person name="Kuniyasu M."/>
            <person name="Ushijima N."/>
            <person name="Kawano K."/>
            <person name="Kobayashi E."/>
            <person name="Shiratori Y."/>
            <person name="Masuda Y."/>
            <person name="Senoo K."/>
        </authorList>
    </citation>
    <scope>NUCLEOTIDE SEQUENCE [LARGE SCALE GENOMIC DNA]</scope>
    <source>
        <strain evidence="4">Red222</strain>
    </source>
</reference>
<evidence type="ECO:0000313" key="3">
    <source>
        <dbReference type="EMBL" id="BDU67949.1"/>
    </source>
</evidence>
<dbReference type="Proteomes" id="UP001242010">
    <property type="component" value="Chromosome"/>
</dbReference>
<dbReference type="PANTHER" id="PTHR43586">
    <property type="entry name" value="CYSTEINE DESULFURASE"/>
    <property type="match status" value="1"/>
</dbReference>
<organism evidence="3 4">
    <name type="scientific">Geothrix oryzae</name>
    <dbReference type="NCBI Taxonomy" id="2927975"/>
    <lineage>
        <taxon>Bacteria</taxon>
        <taxon>Pseudomonadati</taxon>
        <taxon>Acidobacteriota</taxon>
        <taxon>Holophagae</taxon>
        <taxon>Holophagales</taxon>
        <taxon>Holophagaceae</taxon>
        <taxon>Geothrix</taxon>
    </lineage>
</organism>
<dbReference type="InterPro" id="IPR015424">
    <property type="entry name" value="PyrdxlP-dep_Trfase"/>
</dbReference>
<accession>A0ABN6UT88</accession>
<evidence type="ECO:0000313" key="4">
    <source>
        <dbReference type="Proteomes" id="UP001242010"/>
    </source>
</evidence>
<keyword evidence="1" id="KW-0663">Pyridoxal phosphate</keyword>